<feature type="transmembrane region" description="Helical" evidence="1">
    <location>
        <begin position="103"/>
        <end position="127"/>
    </location>
</feature>
<evidence type="ECO:0000313" key="3">
    <source>
        <dbReference type="Proteomes" id="UP000319852"/>
    </source>
</evidence>
<keyword evidence="1" id="KW-0472">Membrane</keyword>
<proteinExistence type="predicted"/>
<gene>
    <name evidence="2" type="ORF">HG15A2_18160</name>
</gene>
<dbReference type="EMBL" id="CP036263">
    <property type="protein sequence ID" value="QDS98535.1"/>
    <property type="molecule type" value="Genomic_DNA"/>
</dbReference>
<keyword evidence="1" id="KW-0812">Transmembrane</keyword>
<feature type="transmembrane region" description="Helical" evidence="1">
    <location>
        <begin position="73"/>
        <end position="97"/>
    </location>
</feature>
<dbReference type="AlphaFoldDB" id="A0A517MUH0"/>
<reference evidence="2 3" key="1">
    <citation type="submission" date="2019-02" db="EMBL/GenBank/DDBJ databases">
        <title>Deep-cultivation of Planctomycetes and their phenomic and genomic characterization uncovers novel biology.</title>
        <authorList>
            <person name="Wiegand S."/>
            <person name="Jogler M."/>
            <person name="Boedeker C."/>
            <person name="Pinto D."/>
            <person name="Vollmers J."/>
            <person name="Rivas-Marin E."/>
            <person name="Kohn T."/>
            <person name="Peeters S.H."/>
            <person name="Heuer A."/>
            <person name="Rast P."/>
            <person name="Oberbeckmann S."/>
            <person name="Bunk B."/>
            <person name="Jeske O."/>
            <person name="Meyerdierks A."/>
            <person name="Storesund J.E."/>
            <person name="Kallscheuer N."/>
            <person name="Luecker S."/>
            <person name="Lage O.M."/>
            <person name="Pohl T."/>
            <person name="Merkel B.J."/>
            <person name="Hornburger P."/>
            <person name="Mueller R.-W."/>
            <person name="Bruemmer F."/>
            <person name="Labrenz M."/>
            <person name="Spormann A.M."/>
            <person name="Op den Camp H."/>
            <person name="Overmann J."/>
            <person name="Amann R."/>
            <person name="Jetten M.S.M."/>
            <person name="Mascher T."/>
            <person name="Medema M.H."/>
            <person name="Devos D.P."/>
            <person name="Kaster A.-K."/>
            <person name="Ovreas L."/>
            <person name="Rohde M."/>
            <person name="Galperin M.Y."/>
            <person name="Jogler C."/>
        </authorList>
    </citation>
    <scope>NUCLEOTIDE SEQUENCE [LARGE SCALE GENOMIC DNA]</scope>
    <source>
        <strain evidence="2 3">HG15A2</strain>
    </source>
</reference>
<feature type="transmembrane region" description="Helical" evidence="1">
    <location>
        <begin position="211"/>
        <end position="232"/>
    </location>
</feature>
<keyword evidence="3" id="KW-1185">Reference proteome</keyword>
<feature type="transmembrane region" description="Helical" evidence="1">
    <location>
        <begin position="178"/>
        <end position="199"/>
    </location>
</feature>
<dbReference type="KEGG" id="amob:HG15A2_18160"/>
<evidence type="ECO:0000313" key="2">
    <source>
        <dbReference type="EMBL" id="QDS98535.1"/>
    </source>
</evidence>
<protein>
    <submittedName>
        <fullName evidence="2">Uncharacterized protein</fullName>
    </submittedName>
</protein>
<accession>A0A517MUH0</accession>
<evidence type="ECO:0000256" key="1">
    <source>
        <dbReference type="SAM" id="Phobius"/>
    </source>
</evidence>
<feature type="transmembrane region" description="Helical" evidence="1">
    <location>
        <begin position="139"/>
        <end position="166"/>
    </location>
</feature>
<organism evidence="2 3">
    <name type="scientific">Adhaeretor mobilis</name>
    <dbReference type="NCBI Taxonomy" id="1930276"/>
    <lineage>
        <taxon>Bacteria</taxon>
        <taxon>Pseudomonadati</taxon>
        <taxon>Planctomycetota</taxon>
        <taxon>Planctomycetia</taxon>
        <taxon>Pirellulales</taxon>
        <taxon>Lacipirellulaceae</taxon>
        <taxon>Adhaeretor</taxon>
    </lineage>
</organism>
<dbReference type="OrthoDB" id="284830at2"/>
<name>A0A517MUH0_9BACT</name>
<keyword evidence="1" id="KW-1133">Transmembrane helix</keyword>
<dbReference type="Proteomes" id="UP000319852">
    <property type="component" value="Chromosome"/>
</dbReference>
<sequence length="241" mass="25840">MPINVICPKCHTRFKVGDQHAGKTGACPKCKGPIEIPAAGDEVIIHAPELEAGAKDSKGRSVLKPIARTETKLGMNMLVVIIGTVVMTLAIALLARFSDLGEMTIYVLTAGAILLGPPIAYAGYSFLKDDELGSYEGSALYIRCLSCGLVYALLWGVFIFVGGQIFDEDSWQTGLEMVPLVGLTVPIMLMGTFAAFVCFDLEPFSAFFHYALYIVATALLRLIMGLTLLPGMDWPSGILGS</sequence>
<dbReference type="RefSeq" id="WP_145059712.1">
    <property type="nucleotide sequence ID" value="NZ_CP036263.1"/>
</dbReference>